<feature type="transmembrane region" description="Helical" evidence="7">
    <location>
        <begin position="741"/>
        <end position="764"/>
    </location>
</feature>
<evidence type="ECO:0000256" key="2">
    <source>
        <dbReference type="ARBA" id="ARBA00022475"/>
    </source>
</evidence>
<name>A0ABW4FS96_9PSEU</name>
<proteinExistence type="inferred from homology"/>
<feature type="domain" description="ABC3 transporter permease C-terminal" evidence="8">
    <location>
        <begin position="657"/>
        <end position="775"/>
    </location>
</feature>
<feature type="transmembrane region" description="Helical" evidence="7">
    <location>
        <begin position="331"/>
        <end position="355"/>
    </location>
</feature>
<evidence type="ECO:0000256" key="3">
    <source>
        <dbReference type="ARBA" id="ARBA00022692"/>
    </source>
</evidence>
<evidence type="ECO:0000256" key="7">
    <source>
        <dbReference type="SAM" id="Phobius"/>
    </source>
</evidence>
<keyword evidence="5 7" id="KW-0472">Membrane</keyword>
<dbReference type="Pfam" id="PF02687">
    <property type="entry name" value="FtsX"/>
    <property type="match status" value="1"/>
</dbReference>
<feature type="transmembrane region" description="Helical" evidence="7">
    <location>
        <begin position="442"/>
        <end position="463"/>
    </location>
</feature>
<evidence type="ECO:0000256" key="5">
    <source>
        <dbReference type="ARBA" id="ARBA00023136"/>
    </source>
</evidence>
<evidence type="ECO:0000313" key="11">
    <source>
        <dbReference type="Proteomes" id="UP001597145"/>
    </source>
</evidence>
<comment type="subcellular location">
    <subcellularLocation>
        <location evidence="1">Cell membrane</location>
        <topology evidence="1">Multi-pass membrane protein</topology>
    </subcellularLocation>
</comment>
<keyword evidence="11" id="KW-1185">Reference proteome</keyword>
<evidence type="ECO:0000259" key="8">
    <source>
        <dbReference type="Pfam" id="PF02687"/>
    </source>
</evidence>
<protein>
    <submittedName>
        <fullName evidence="10">FtsX-like permease family protein</fullName>
    </submittedName>
</protein>
<comment type="similarity">
    <text evidence="6">Belongs to the ABC-4 integral membrane protein family.</text>
</comment>
<keyword evidence="3 7" id="KW-0812">Transmembrane</keyword>
<evidence type="ECO:0000256" key="4">
    <source>
        <dbReference type="ARBA" id="ARBA00022989"/>
    </source>
</evidence>
<feature type="transmembrane region" description="Helical" evidence="7">
    <location>
        <begin position="656"/>
        <end position="676"/>
    </location>
</feature>
<dbReference type="Proteomes" id="UP001597145">
    <property type="component" value="Unassembled WGS sequence"/>
</dbReference>
<feature type="transmembrane region" description="Helical" evidence="7">
    <location>
        <begin position="278"/>
        <end position="298"/>
    </location>
</feature>
<dbReference type="InterPro" id="IPR003838">
    <property type="entry name" value="ABC3_permease_C"/>
</dbReference>
<accession>A0ABW4FS96</accession>
<evidence type="ECO:0000256" key="6">
    <source>
        <dbReference type="ARBA" id="ARBA00038076"/>
    </source>
</evidence>
<dbReference type="PANTHER" id="PTHR30572">
    <property type="entry name" value="MEMBRANE COMPONENT OF TRANSPORTER-RELATED"/>
    <property type="match status" value="1"/>
</dbReference>
<keyword evidence="2" id="KW-1003">Cell membrane</keyword>
<evidence type="ECO:0000313" key="10">
    <source>
        <dbReference type="EMBL" id="MFD1532451.1"/>
    </source>
</evidence>
<dbReference type="EMBL" id="JBHUCP010000018">
    <property type="protein sequence ID" value="MFD1532451.1"/>
    <property type="molecule type" value="Genomic_DNA"/>
</dbReference>
<feature type="domain" description="MacB-like periplasmic core" evidence="9">
    <location>
        <begin position="439"/>
        <end position="601"/>
    </location>
</feature>
<dbReference type="InterPro" id="IPR025857">
    <property type="entry name" value="MacB_PCD"/>
</dbReference>
<feature type="transmembrane region" description="Helical" evidence="7">
    <location>
        <begin position="376"/>
        <end position="400"/>
    </location>
</feature>
<reference evidence="11" key="1">
    <citation type="journal article" date="2019" name="Int. J. Syst. Evol. Microbiol.">
        <title>The Global Catalogue of Microorganisms (GCM) 10K type strain sequencing project: providing services to taxonomists for standard genome sequencing and annotation.</title>
        <authorList>
            <consortium name="The Broad Institute Genomics Platform"/>
            <consortium name="The Broad Institute Genome Sequencing Center for Infectious Disease"/>
            <person name="Wu L."/>
            <person name="Ma J."/>
        </authorList>
    </citation>
    <scope>NUCLEOTIDE SEQUENCE [LARGE SCALE GENOMIC DNA]</scope>
    <source>
        <strain evidence="11">JCM 12165</strain>
    </source>
</reference>
<feature type="transmembrane region" description="Helical" evidence="7">
    <location>
        <begin position="697"/>
        <end position="721"/>
    </location>
</feature>
<dbReference type="Pfam" id="PF12704">
    <property type="entry name" value="MacB_PCD"/>
    <property type="match status" value="1"/>
</dbReference>
<gene>
    <name evidence="10" type="ORF">ACFSCY_23785</name>
</gene>
<feature type="transmembrane region" description="Helical" evidence="7">
    <location>
        <begin position="27"/>
        <end position="47"/>
    </location>
</feature>
<keyword evidence="4 7" id="KW-1133">Transmembrane helix</keyword>
<sequence>MARLRFGAVSALHAVARAELRAGWRGLLAMGLLFGLMGGLVLASAAVSERTRTAYPRLVQAVGLDDARMLVPTDRPALIAAVPTLPGVAESWFVDGWVAQVDGPEVRYISVGAGAGQPPDLVRPVVVAGRPPAEDAADELLVGEPLAENLGLGVGSELTLRLLTPEEIGMFAVGFGEPDGAVVRMRVVGIGRMPAWGNGLSNALASPAFAASHATGGAGTAHVRLVDDTQATRDAFAAGLAAAEAADPTVSVVADYMPPGPSFPTSETDPSVQTAEQVLVAGLAVFAAVVALGGLLIVGQGLARHHVARREAQWIEQALGLTAVERVAARVLVGVVGAVLAGAVGAAVAVAAGMLEPLGSQARFEPAPGFRPSWPIAVAGGIGLAVLFVLLTAAAAALAGTRGRGRTRPVPQAAWIGRWPALVLGVRMAWSGRGGVPAVTTVLGVGLAVAGIVATATFGAGLARLVESPARYGEPGDLMVIDARAPDLAALVAEPRVADVDLVHTAPVQLAGDSAAVDALAIESLKGALPVEVVSGRVPLGSGEIAVGPRSAQRLGLVEGARVEVAGPDGPVPLTVTGIVVVRSEERAPLGSAVLVVPGQLASLALNTPILDANVGAVPGHADALFGELSSRLEVYRPEVPDEVRNLGDLRLLPELLAAVLALAAAAGLAHVLLTAGRRHARDVAVLAVLGATPAQVRAAVAVMAVATVLPAVLIGVPLGLAGGRVLWWHVATATGVAGDVALPGPLLVAVTPVALLVALALAAGPALRVTRTPPAAVLAAE</sequence>
<organism evidence="10 11">
    <name type="scientific">Pseudonocardia aurantiaca</name>
    <dbReference type="NCBI Taxonomy" id="75290"/>
    <lineage>
        <taxon>Bacteria</taxon>
        <taxon>Bacillati</taxon>
        <taxon>Actinomycetota</taxon>
        <taxon>Actinomycetes</taxon>
        <taxon>Pseudonocardiales</taxon>
        <taxon>Pseudonocardiaceae</taxon>
        <taxon>Pseudonocardia</taxon>
    </lineage>
</organism>
<dbReference type="InterPro" id="IPR050250">
    <property type="entry name" value="Macrolide_Exporter_MacB"/>
</dbReference>
<comment type="caution">
    <text evidence="10">The sequence shown here is derived from an EMBL/GenBank/DDBJ whole genome shotgun (WGS) entry which is preliminary data.</text>
</comment>
<evidence type="ECO:0000256" key="1">
    <source>
        <dbReference type="ARBA" id="ARBA00004651"/>
    </source>
</evidence>
<evidence type="ECO:0000259" key="9">
    <source>
        <dbReference type="Pfam" id="PF12704"/>
    </source>
</evidence>
<dbReference type="PANTHER" id="PTHR30572:SF4">
    <property type="entry name" value="ABC TRANSPORTER PERMEASE YTRF"/>
    <property type="match status" value="1"/>
</dbReference>